<sequence length="203" mass="22178">MRRHTYGPPAYLAVPTRRPPESSAGRRERALRCAAGRGRSPAKEAATAAGGPAALDPPGRPQRPGLRSRGSNGLGTAAGPPWPAGSTCYRARPDAQGGADPIGALLREHCRVTQEEPSGFSISFVDTERKYHFERCSEEQCQEWMQAGHPASDHSPPPSPTHEFTRRSLFFYRNEIQKVTGKDPLEQFGISEEARFQLSSLKA</sequence>
<evidence type="ECO:0000313" key="3">
    <source>
        <dbReference type="RefSeq" id="XP_004378720.1"/>
    </source>
</evidence>
<reference evidence="3" key="1">
    <citation type="submission" date="2025-08" db="UniProtKB">
        <authorList>
            <consortium name="RefSeq"/>
        </authorList>
    </citation>
    <scope>IDENTIFICATION</scope>
</reference>
<dbReference type="InParanoid" id="A0A2Y9DPU9"/>
<feature type="region of interest" description="Disordered" evidence="1">
    <location>
        <begin position="1"/>
        <end position="95"/>
    </location>
</feature>
<accession>A0A2Y9DPU9</accession>
<name>A0A2Y9DPU9_TRIMA</name>
<dbReference type="Proteomes" id="UP000248480">
    <property type="component" value="Unplaced"/>
</dbReference>
<dbReference type="GeneID" id="101341839"/>
<dbReference type="OrthoDB" id="10055808at2759"/>
<feature type="compositionally biased region" description="Basic and acidic residues" evidence="1">
    <location>
        <begin position="18"/>
        <end position="31"/>
    </location>
</feature>
<dbReference type="RefSeq" id="XP_004378720.1">
    <property type="nucleotide sequence ID" value="XM_004378663.2"/>
</dbReference>
<protein>
    <submittedName>
        <fullName evidence="3">Uncharacterized protein LOC101341839</fullName>
    </submittedName>
</protein>
<evidence type="ECO:0000313" key="2">
    <source>
        <dbReference type="Proteomes" id="UP000248480"/>
    </source>
</evidence>
<dbReference type="AlphaFoldDB" id="A0A2Y9DPU9"/>
<gene>
    <name evidence="3" type="primary">LOC101341839</name>
</gene>
<dbReference type="KEGG" id="tmu:101341839"/>
<dbReference type="STRING" id="127582.A0A2Y9DPU9"/>
<keyword evidence="2" id="KW-1185">Reference proteome</keyword>
<feature type="compositionally biased region" description="Low complexity" evidence="1">
    <location>
        <begin position="43"/>
        <end position="57"/>
    </location>
</feature>
<evidence type="ECO:0000256" key="1">
    <source>
        <dbReference type="SAM" id="MobiDB-lite"/>
    </source>
</evidence>
<organism evidence="2 3">
    <name type="scientific">Trichechus manatus latirostris</name>
    <name type="common">Florida manatee</name>
    <dbReference type="NCBI Taxonomy" id="127582"/>
    <lineage>
        <taxon>Eukaryota</taxon>
        <taxon>Metazoa</taxon>
        <taxon>Chordata</taxon>
        <taxon>Craniata</taxon>
        <taxon>Vertebrata</taxon>
        <taxon>Euteleostomi</taxon>
        <taxon>Mammalia</taxon>
        <taxon>Eutheria</taxon>
        <taxon>Afrotheria</taxon>
        <taxon>Sirenia</taxon>
        <taxon>Trichechidae</taxon>
        <taxon>Trichechus</taxon>
    </lineage>
</organism>
<proteinExistence type="predicted"/>